<comment type="caution">
    <text evidence="2">The sequence shown here is derived from an EMBL/GenBank/DDBJ whole genome shotgun (WGS) entry which is preliminary data.</text>
</comment>
<keyword evidence="1" id="KW-0472">Membrane</keyword>
<gene>
    <name evidence="2" type="ORF">FC26_GL002102</name>
</gene>
<sequence length="207" mass="23760">MTETRKNNRKTRHNWWKWAFIILVVLIVGSTGYVVHQVSAPVEKQTTVQPLKTSNSSFQVKLNSTQVNALAANYLTRLQKNEKTKYKFVVGKKYATITGSTKFLGFKLNFALNFIPQRLSDGNVLLNAKGLSVGRLNIPIKYVMGYIKNHYKLPNWVKLNQKKKTILLDMNKYSKHRNLHYSAEEINLQQGTFRFLVTVPKLDGGND</sequence>
<dbReference type="Proteomes" id="UP000051733">
    <property type="component" value="Unassembled WGS sequence"/>
</dbReference>
<dbReference type="Pfam" id="PF09911">
    <property type="entry name" value="DUF2140"/>
    <property type="match status" value="1"/>
</dbReference>
<name>A0A0R2A645_9LACO</name>
<evidence type="ECO:0000313" key="3">
    <source>
        <dbReference type="Proteomes" id="UP000051733"/>
    </source>
</evidence>
<dbReference type="STRING" id="1423813.FC26_GL002102"/>
<keyword evidence="1" id="KW-0812">Transmembrane</keyword>
<dbReference type="AlphaFoldDB" id="A0A0R2A645"/>
<feature type="transmembrane region" description="Helical" evidence="1">
    <location>
        <begin position="15"/>
        <end position="35"/>
    </location>
</feature>
<dbReference type="EMBL" id="AYYY01000005">
    <property type="protein sequence ID" value="KRM62528.1"/>
    <property type="molecule type" value="Genomic_DNA"/>
</dbReference>
<evidence type="ECO:0008006" key="4">
    <source>
        <dbReference type="Google" id="ProtNLM"/>
    </source>
</evidence>
<keyword evidence="1" id="KW-1133">Transmembrane helix</keyword>
<dbReference type="OrthoDB" id="2241695at2"/>
<accession>A0A0R2A645</accession>
<dbReference type="RefSeq" id="WP_057777219.1">
    <property type="nucleotide sequence ID" value="NZ_AYYY01000005.1"/>
</dbReference>
<protein>
    <recommendedName>
        <fullName evidence="4">Extracellular protein</fullName>
    </recommendedName>
</protein>
<reference evidence="2 3" key="1">
    <citation type="journal article" date="2015" name="Genome Announc.">
        <title>Expanding the biotechnology potential of lactobacilli through comparative genomics of 213 strains and associated genera.</title>
        <authorList>
            <person name="Sun Z."/>
            <person name="Harris H.M."/>
            <person name="McCann A."/>
            <person name="Guo C."/>
            <person name="Argimon S."/>
            <person name="Zhang W."/>
            <person name="Yang X."/>
            <person name="Jeffery I.B."/>
            <person name="Cooney J.C."/>
            <person name="Kagawa T.F."/>
            <person name="Liu W."/>
            <person name="Song Y."/>
            <person name="Salvetti E."/>
            <person name="Wrobel A."/>
            <person name="Rasinkangas P."/>
            <person name="Parkhill J."/>
            <person name="Rea M.C."/>
            <person name="O'Sullivan O."/>
            <person name="Ritari J."/>
            <person name="Douillard F.P."/>
            <person name="Paul Ross R."/>
            <person name="Yang R."/>
            <person name="Briner A.E."/>
            <person name="Felis G.E."/>
            <person name="de Vos W.M."/>
            <person name="Barrangou R."/>
            <person name="Klaenhammer T.R."/>
            <person name="Caufield P.W."/>
            <person name="Cui Y."/>
            <person name="Zhang H."/>
            <person name="O'Toole P.W."/>
        </authorList>
    </citation>
    <scope>NUCLEOTIDE SEQUENCE [LARGE SCALE GENOMIC DNA]</scope>
    <source>
        <strain evidence="2 3">DSM 20634</strain>
    </source>
</reference>
<dbReference type="PATRIC" id="fig|1423813.3.peg.2139"/>
<organism evidence="2 3">
    <name type="scientific">Paucilactobacillus vaccinostercus DSM 20634</name>
    <dbReference type="NCBI Taxonomy" id="1423813"/>
    <lineage>
        <taxon>Bacteria</taxon>
        <taxon>Bacillati</taxon>
        <taxon>Bacillota</taxon>
        <taxon>Bacilli</taxon>
        <taxon>Lactobacillales</taxon>
        <taxon>Lactobacillaceae</taxon>
        <taxon>Paucilactobacillus</taxon>
    </lineage>
</organism>
<dbReference type="InterPro" id="IPR018672">
    <property type="entry name" value="DUF2140"/>
</dbReference>
<evidence type="ECO:0000256" key="1">
    <source>
        <dbReference type="SAM" id="Phobius"/>
    </source>
</evidence>
<proteinExistence type="predicted"/>
<keyword evidence="3" id="KW-1185">Reference proteome</keyword>
<evidence type="ECO:0000313" key="2">
    <source>
        <dbReference type="EMBL" id="KRM62528.1"/>
    </source>
</evidence>